<dbReference type="GO" id="GO:0015087">
    <property type="term" value="F:cobalt ion transmembrane transporter activity"/>
    <property type="evidence" value="ECO:0007669"/>
    <property type="project" value="TreeGrafter"/>
</dbReference>
<dbReference type="SUPFAM" id="SSF144083">
    <property type="entry name" value="Magnesium transport protein CorA, transmembrane region"/>
    <property type="match status" value="1"/>
</dbReference>
<dbReference type="SUPFAM" id="SSF143865">
    <property type="entry name" value="CorA soluble domain-like"/>
    <property type="match status" value="1"/>
</dbReference>
<comment type="similarity">
    <text evidence="2">Belongs to the CorA metal ion transporter (MIT) (TC 1.A.35) family.</text>
</comment>
<dbReference type="AlphaFoldDB" id="A0A1F6DNQ5"/>
<keyword evidence="4" id="KW-1003">Cell membrane</keyword>
<dbReference type="Gene3D" id="3.30.460.20">
    <property type="entry name" value="CorA soluble domain-like"/>
    <property type="match status" value="1"/>
</dbReference>
<evidence type="ECO:0000256" key="2">
    <source>
        <dbReference type="ARBA" id="ARBA00009765"/>
    </source>
</evidence>
<evidence type="ECO:0008006" key="11">
    <source>
        <dbReference type="Google" id="ProtNLM"/>
    </source>
</evidence>
<evidence type="ECO:0000256" key="3">
    <source>
        <dbReference type="ARBA" id="ARBA00022448"/>
    </source>
</evidence>
<dbReference type="PANTHER" id="PTHR46494">
    <property type="entry name" value="CORA FAMILY METAL ION TRANSPORTER (EUROFUNG)"/>
    <property type="match status" value="1"/>
</dbReference>
<keyword evidence="5 8" id="KW-0812">Transmembrane</keyword>
<feature type="transmembrane region" description="Helical" evidence="8">
    <location>
        <begin position="247"/>
        <end position="267"/>
    </location>
</feature>
<keyword evidence="6 8" id="KW-1133">Transmembrane helix</keyword>
<dbReference type="Gene3D" id="1.20.58.340">
    <property type="entry name" value="Magnesium transport protein CorA, transmembrane region"/>
    <property type="match status" value="2"/>
</dbReference>
<gene>
    <name evidence="9" type="ORF">A3C19_02720</name>
</gene>
<name>A0A1F6DNQ5_9BACT</name>
<evidence type="ECO:0000256" key="7">
    <source>
        <dbReference type="ARBA" id="ARBA00023136"/>
    </source>
</evidence>
<proteinExistence type="inferred from homology"/>
<comment type="subcellular location">
    <subcellularLocation>
        <location evidence="1">Cell membrane</location>
        <topology evidence="1">Multi-pass membrane protein</topology>
    </subcellularLocation>
</comment>
<dbReference type="PANTHER" id="PTHR46494:SF1">
    <property type="entry name" value="CORA FAMILY METAL ION TRANSPORTER (EUROFUNG)"/>
    <property type="match status" value="1"/>
</dbReference>
<organism evidence="9 10">
    <name type="scientific">Candidatus Kaiserbacteria bacterium RIFCSPHIGHO2_02_FULL_54_22</name>
    <dbReference type="NCBI Taxonomy" id="1798495"/>
    <lineage>
        <taxon>Bacteria</taxon>
        <taxon>Candidatus Kaiseribacteriota</taxon>
    </lineage>
</organism>
<dbReference type="Pfam" id="PF01544">
    <property type="entry name" value="CorA"/>
    <property type="match status" value="1"/>
</dbReference>
<dbReference type="EMBL" id="MFLI01000005">
    <property type="protein sequence ID" value="OGG62652.1"/>
    <property type="molecule type" value="Genomic_DNA"/>
</dbReference>
<dbReference type="InterPro" id="IPR045863">
    <property type="entry name" value="CorA_TM1_TM2"/>
</dbReference>
<dbReference type="InterPro" id="IPR045861">
    <property type="entry name" value="CorA_cytoplasmic_dom"/>
</dbReference>
<comment type="caution">
    <text evidence="9">The sequence shown here is derived from an EMBL/GenBank/DDBJ whole genome shotgun (WGS) entry which is preliminary data.</text>
</comment>
<dbReference type="STRING" id="1798495.A3C19_02720"/>
<dbReference type="Proteomes" id="UP000178532">
    <property type="component" value="Unassembled WGS sequence"/>
</dbReference>
<evidence type="ECO:0000256" key="5">
    <source>
        <dbReference type="ARBA" id="ARBA00022692"/>
    </source>
</evidence>
<keyword evidence="7 8" id="KW-0472">Membrane</keyword>
<evidence type="ECO:0000256" key="8">
    <source>
        <dbReference type="SAM" id="Phobius"/>
    </source>
</evidence>
<dbReference type="GO" id="GO:0005886">
    <property type="term" value="C:plasma membrane"/>
    <property type="evidence" value="ECO:0007669"/>
    <property type="project" value="UniProtKB-SubCell"/>
</dbReference>
<sequence>MIFRHEYEGGVWVDLEQPTENEIRQVAREFSVNERIEREMLAPTPVPTTITDDGMVLLVLHFPTQGVGDGETKSQEVDFVVGKDFILTVRYEVVAPLHHLKKLLEAQQLVTGKVPIATDTLLEILFVHLYTAMRDHTNHVAGNLARVEKDMFDGHERTTVRSISNISREFLHMESALANQEEVLRNFLDALDHTGFFGPSFAKRALRMLAERAHVARVVKTHRAIATEMRETNNALLSAKQNEIIKILTVVSFIFLPLALIAKIFAMKATDMPFVDTPNGFWIILGIMFAVALLLTLFVARKRWI</sequence>
<evidence type="ECO:0000256" key="6">
    <source>
        <dbReference type="ARBA" id="ARBA00022989"/>
    </source>
</evidence>
<dbReference type="GO" id="GO:0015095">
    <property type="term" value="F:magnesium ion transmembrane transporter activity"/>
    <property type="evidence" value="ECO:0007669"/>
    <property type="project" value="TreeGrafter"/>
</dbReference>
<protein>
    <recommendedName>
        <fullName evidence="11">Magnesium transport protein CorA</fullName>
    </recommendedName>
</protein>
<dbReference type="InterPro" id="IPR002523">
    <property type="entry name" value="MgTranspt_CorA/ZnTranspt_ZntB"/>
</dbReference>
<evidence type="ECO:0000256" key="1">
    <source>
        <dbReference type="ARBA" id="ARBA00004651"/>
    </source>
</evidence>
<evidence type="ECO:0000313" key="10">
    <source>
        <dbReference type="Proteomes" id="UP000178532"/>
    </source>
</evidence>
<accession>A0A1F6DNQ5</accession>
<feature type="transmembrane region" description="Helical" evidence="8">
    <location>
        <begin position="279"/>
        <end position="300"/>
    </location>
</feature>
<keyword evidence="3" id="KW-0813">Transport</keyword>
<dbReference type="GO" id="GO:0050897">
    <property type="term" value="F:cobalt ion binding"/>
    <property type="evidence" value="ECO:0007669"/>
    <property type="project" value="TreeGrafter"/>
</dbReference>
<evidence type="ECO:0000313" key="9">
    <source>
        <dbReference type="EMBL" id="OGG62652.1"/>
    </source>
</evidence>
<reference evidence="9 10" key="1">
    <citation type="journal article" date="2016" name="Nat. Commun.">
        <title>Thousands of microbial genomes shed light on interconnected biogeochemical processes in an aquifer system.</title>
        <authorList>
            <person name="Anantharaman K."/>
            <person name="Brown C.T."/>
            <person name="Hug L.A."/>
            <person name="Sharon I."/>
            <person name="Castelle C.J."/>
            <person name="Probst A.J."/>
            <person name="Thomas B.C."/>
            <person name="Singh A."/>
            <person name="Wilkins M.J."/>
            <person name="Karaoz U."/>
            <person name="Brodie E.L."/>
            <person name="Williams K.H."/>
            <person name="Hubbard S.S."/>
            <person name="Banfield J.F."/>
        </authorList>
    </citation>
    <scope>NUCLEOTIDE SEQUENCE [LARGE SCALE GENOMIC DNA]</scope>
</reference>
<evidence type="ECO:0000256" key="4">
    <source>
        <dbReference type="ARBA" id="ARBA00022475"/>
    </source>
</evidence>
<dbReference type="GO" id="GO:0000287">
    <property type="term" value="F:magnesium ion binding"/>
    <property type="evidence" value="ECO:0007669"/>
    <property type="project" value="TreeGrafter"/>
</dbReference>